<organism evidence="2">
    <name type="scientific">Chelativorans sp. (strain BNC1)</name>
    <dbReference type="NCBI Taxonomy" id="266779"/>
    <lineage>
        <taxon>Bacteria</taxon>
        <taxon>Pseudomonadati</taxon>
        <taxon>Pseudomonadota</taxon>
        <taxon>Alphaproteobacteria</taxon>
        <taxon>Hyphomicrobiales</taxon>
        <taxon>Phyllobacteriaceae</taxon>
        <taxon>Chelativorans</taxon>
    </lineage>
</organism>
<dbReference type="Gene3D" id="3.30.1120.70">
    <property type="match status" value="1"/>
</dbReference>
<proteinExistence type="predicted"/>
<gene>
    <name evidence="2" type="ordered locus">Meso_1898</name>
</gene>
<dbReference type="Gene3D" id="3.40.140.120">
    <property type="match status" value="1"/>
</dbReference>
<name>Q11H34_CHESB</name>
<dbReference type="STRING" id="266779.Meso_1898"/>
<dbReference type="Gene3D" id="1.20.1270.210">
    <property type="match status" value="1"/>
</dbReference>
<dbReference type="eggNOG" id="COG4695">
    <property type="taxonomic scope" value="Bacteria"/>
</dbReference>
<sequence>MSRFSFFRRATQTAADAATEQRSLAGPEDWLIELFAAAPALSGVSVSPHTALRVPAVRAAVELIAGTTGTLPVKVFQSADGTSKEVAHDHPAASIVHRDANPWTSAGALRSQLTMDAMLNGGGFAFANRDRDGRVVELVRLSPTAVMVETDTLTGEPRFRVTEGRGQHIYGFRDIIHIAPLASLDGVKGEAPIRSAREAIGLAVTLEAHAARLFANQARPSGILSFAKSLTADAAAKMKQSWQSMTANGGTAVLDADATYTALTLKSTDSQFLELRQFQILEIARAFNVPPTFLADFSRATWSNITEANRQLVTFCLMPWFRAWEAAYRRVLLSDEDRQAGITVEFVVDGLLQGNATERAEAVAKWRAAGVMTANEARRLENLPAMDGGNKLENPYTSTGKAENLQPVAKKEKADA</sequence>
<accession>Q11H34</accession>
<dbReference type="HOGENOM" id="CLU_033789_0_1_5"/>
<dbReference type="NCBIfam" id="TIGR01537">
    <property type="entry name" value="portal_HK97"/>
    <property type="match status" value="1"/>
</dbReference>
<dbReference type="InterPro" id="IPR006944">
    <property type="entry name" value="Phage/GTA_portal"/>
</dbReference>
<dbReference type="AlphaFoldDB" id="Q11H34"/>
<protein>
    <submittedName>
        <fullName evidence="2">Phage portal protein, HK97 family</fullName>
    </submittedName>
</protein>
<feature type="region of interest" description="Disordered" evidence="1">
    <location>
        <begin position="385"/>
        <end position="416"/>
    </location>
</feature>
<reference evidence="2" key="1">
    <citation type="submission" date="2006-06" db="EMBL/GenBank/DDBJ databases">
        <title>Complete sequence of chromosome of Chelativorans sp. BNC1.</title>
        <authorList>
            <consortium name="US DOE Joint Genome Institute"/>
            <person name="Copeland A."/>
            <person name="Lucas S."/>
            <person name="Lapidus A."/>
            <person name="Barry K."/>
            <person name="Detter J.C."/>
            <person name="Glavina del Rio T."/>
            <person name="Hammon N."/>
            <person name="Israni S."/>
            <person name="Dalin E."/>
            <person name="Tice H."/>
            <person name="Pitluck S."/>
            <person name="Chertkov O."/>
            <person name="Brettin T."/>
            <person name="Bruce D."/>
            <person name="Han C."/>
            <person name="Tapia R."/>
            <person name="Gilna P."/>
            <person name="Schmutz J."/>
            <person name="Larimer F."/>
            <person name="Land M."/>
            <person name="Hauser L."/>
            <person name="Kyrpides N."/>
            <person name="Mikhailova N."/>
            <person name="Richardson P."/>
        </authorList>
    </citation>
    <scope>NUCLEOTIDE SEQUENCE</scope>
    <source>
        <strain evidence="2">BNC1</strain>
    </source>
</reference>
<dbReference type="EMBL" id="CP000390">
    <property type="protein sequence ID" value="ABG63291.1"/>
    <property type="molecule type" value="Genomic_DNA"/>
</dbReference>
<dbReference type="KEGG" id="mes:Meso_1898"/>
<evidence type="ECO:0000256" key="1">
    <source>
        <dbReference type="SAM" id="MobiDB-lite"/>
    </source>
</evidence>
<dbReference type="InterPro" id="IPR006427">
    <property type="entry name" value="Portal_HK97"/>
</dbReference>
<dbReference type="Pfam" id="PF04860">
    <property type="entry name" value="Phage_portal"/>
    <property type="match status" value="1"/>
</dbReference>
<evidence type="ECO:0000313" key="2">
    <source>
        <dbReference type="EMBL" id="ABG63291.1"/>
    </source>
</evidence>